<gene>
    <name evidence="1" type="ORF">ACFP3U_06580</name>
</gene>
<organism evidence="1 2">
    <name type="scientific">Kitasatospora misakiensis</name>
    <dbReference type="NCBI Taxonomy" id="67330"/>
    <lineage>
        <taxon>Bacteria</taxon>
        <taxon>Bacillati</taxon>
        <taxon>Actinomycetota</taxon>
        <taxon>Actinomycetes</taxon>
        <taxon>Kitasatosporales</taxon>
        <taxon>Streptomycetaceae</taxon>
        <taxon>Kitasatospora</taxon>
    </lineage>
</organism>
<name>A0ABW0WYL3_9ACTN</name>
<proteinExistence type="predicted"/>
<comment type="caution">
    <text evidence="1">The sequence shown here is derived from an EMBL/GenBank/DDBJ whole genome shotgun (WGS) entry which is preliminary data.</text>
</comment>
<protein>
    <submittedName>
        <fullName evidence="1">Uncharacterized protein</fullName>
    </submittedName>
</protein>
<evidence type="ECO:0000313" key="2">
    <source>
        <dbReference type="Proteomes" id="UP001595975"/>
    </source>
</evidence>
<dbReference type="Proteomes" id="UP001595975">
    <property type="component" value="Unassembled WGS sequence"/>
</dbReference>
<evidence type="ECO:0000313" key="1">
    <source>
        <dbReference type="EMBL" id="MFC5662648.1"/>
    </source>
</evidence>
<keyword evidence="2" id="KW-1185">Reference proteome</keyword>
<dbReference type="RefSeq" id="WP_380224262.1">
    <property type="nucleotide sequence ID" value="NZ_JBHSOF010000005.1"/>
</dbReference>
<accession>A0ABW0WYL3</accession>
<dbReference type="EMBL" id="JBHSOF010000005">
    <property type="protein sequence ID" value="MFC5662648.1"/>
    <property type="molecule type" value="Genomic_DNA"/>
</dbReference>
<reference evidence="2" key="1">
    <citation type="journal article" date="2019" name="Int. J. Syst. Evol. Microbiol.">
        <title>The Global Catalogue of Microorganisms (GCM) 10K type strain sequencing project: providing services to taxonomists for standard genome sequencing and annotation.</title>
        <authorList>
            <consortium name="The Broad Institute Genomics Platform"/>
            <consortium name="The Broad Institute Genome Sequencing Center for Infectious Disease"/>
            <person name="Wu L."/>
            <person name="Ma J."/>
        </authorList>
    </citation>
    <scope>NUCLEOTIDE SEQUENCE [LARGE SCALE GENOMIC DNA]</scope>
    <source>
        <strain evidence="2">CGMCC 4.1437</strain>
    </source>
</reference>
<sequence>MSDAAHVDEVPAALALTGHTGTVLAVATTVVVDGRVLALTGSGEDFHGELWVRDVIARERVGPELVFPHPVRASAGAPGGRLVLTPAR</sequence>